<dbReference type="AlphaFoldDB" id="A0A183K701"/>
<organism evidence="3">
    <name type="scientific">Schistosoma curassoni</name>
    <dbReference type="NCBI Taxonomy" id="6186"/>
    <lineage>
        <taxon>Eukaryota</taxon>
        <taxon>Metazoa</taxon>
        <taxon>Spiralia</taxon>
        <taxon>Lophotrochozoa</taxon>
        <taxon>Platyhelminthes</taxon>
        <taxon>Trematoda</taxon>
        <taxon>Digenea</taxon>
        <taxon>Strigeidida</taxon>
        <taxon>Schistosomatoidea</taxon>
        <taxon>Schistosomatidae</taxon>
        <taxon>Schistosoma</taxon>
    </lineage>
</organism>
<name>A0A183K701_9TREM</name>
<reference evidence="3" key="1">
    <citation type="submission" date="2016-06" db="UniProtKB">
        <authorList>
            <consortium name="WormBaseParasite"/>
        </authorList>
    </citation>
    <scope>IDENTIFICATION</scope>
</reference>
<dbReference type="Proteomes" id="UP000279833">
    <property type="component" value="Unassembled WGS sequence"/>
</dbReference>
<sequence length="146" mass="16088">MGLLALVCKKNDGGSNDNKSADGDECVSVVSAATGPVKLLTVVDGNVKSPLTVKRNQAPLDIVIGSHIPLVEIEDPDITVTAPRSPDVAVLSGDKRTSVRRKKVGRKRLWAKRSWSTRNRKGRYQKKNPHCVTRQISLRDQSFFIR</sequence>
<evidence type="ECO:0000313" key="1">
    <source>
        <dbReference type="EMBL" id="VDP41503.1"/>
    </source>
</evidence>
<keyword evidence="2" id="KW-1185">Reference proteome</keyword>
<evidence type="ECO:0000313" key="2">
    <source>
        <dbReference type="Proteomes" id="UP000279833"/>
    </source>
</evidence>
<evidence type="ECO:0000313" key="3">
    <source>
        <dbReference type="WBParaSite" id="SCUD_0001077701-mRNA-1"/>
    </source>
</evidence>
<dbReference type="WBParaSite" id="SCUD_0001077701-mRNA-1">
    <property type="protein sequence ID" value="SCUD_0001077701-mRNA-1"/>
    <property type="gene ID" value="SCUD_0001077701"/>
</dbReference>
<gene>
    <name evidence="1" type="ORF">SCUD_LOCUS10777</name>
</gene>
<reference evidence="1 2" key="2">
    <citation type="submission" date="2018-11" db="EMBL/GenBank/DDBJ databases">
        <authorList>
            <consortium name="Pathogen Informatics"/>
        </authorList>
    </citation>
    <scope>NUCLEOTIDE SEQUENCE [LARGE SCALE GENOMIC DNA]</scope>
    <source>
        <strain evidence="1">Dakar</strain>
        <strain evidence="2">Dakar, Senegal</strain>
    </source>
</reference>
<dbReference type="EMBL" id="UZAK01033983">
    <property type="protein sequence ID" value="VDP41503.1"/>
    <property type="molecule type" value="Genomic_DNA"/>
</dbReference>
<accession>A0A183K701</accession>
<proteinExistence type="predicted"/>
<protein>
    <submittedName>
        <fullName evidence="3">50S ribosomal protein L21</fullName>
    </submittedName>
</protein>